<comment type="caution">
    <text evidence="1">The sequence shown here is derived from an EMBL/GenBank/DDBJ whole genome shotgun (WGS) entry which is preliminary data.</text>
</comment>
<sequence length="106" mass="12309">MTYFMLAQLQLRYGWTNLPAYEEGMRHVKDLFESQGIMLEQAAITKIGPLYETWNLWRVDDPGHIDRAFAALEFTEQQQEAIARMHAVVEHEQVRILEGLDLVSTS</sequence>
<protein>
    <recommendedName>
        <fullName evidence="3">NIPSNAP domain-containing protein</fullName>
    </recommendedName>
</protein>
<evidence type="ECO:0000313" key="1">
    <source>
        <dbReference type="EMBL" id="GAA3597924.1"/>
    </source>
</evidence>
<gene>
    <name evidence="1" type="ORF">GCM10022223_11400</name>
</gene>
<dbReference type="Proteomes" id="UP001501074">
    <property type="component" value="Unassembled WGS sequence"/>
</dbReference>
<reference evidence="2" key="1">
    <citation type="journal article" date="2019" name="Int. J. Syst. Evol. Microbiol.">
        <title>The Global Catalogue of Microorganisms (GCM) 10K type strain sequencing project: providing services to taxonomists for standard genome sequencing and annotation.</title>
        <authorList>
            <consortium name="The Broad Institute Genomics Platform"/>
            <consortium name="The Broad Institute Genome Sequencing Center for Infectious Disease"/>
            <person name="Wu L."/>
            <person name="Ma J."/>
        </authorList>
    </citation>
    <scope>NUCLEOTIDE SEQUENCE [LARGE SCALE GENOMIC DNA]</scope>
    <source>
        <strain evidence="2">JCM 16902</strain>
    </source>
</reference>
<organism evidence="1 2">
    <name type="scientific">Kineosporia mesophila</name>
    <dbReference type="NCBI Taxonomy" id="566012"/>
    <lineage>
        <taxon>Bacteria</taxon>
        <taxon>Bacillati</taxon>
        <taxon>Actinomycetota</taxon>
        <taxon>Actinomycetes</taxon>
        <taxon>Kineosporiales</taxon>
        <taxon>Kineosporiaceae</taxon>
        <taxon>Kineosporia</taxon>
    </lineage>
</organism>
<evidence type="ECO:0000313" key="2">
    <source>
        <dbReference type="Proteomes" id="UP001501074"/>
    </source>
</evidence>
<name>A0ABP6Z3R8_9ACTN</name>
<proteinExistence type="predicted"/>
<dbReference type="EMBL" id="BAAAZO010000002">
    <property type="protein sequence ID" value="GAA3597924.1"/>
    <property type="molecule type" value="Genomic_DNA"/>
</dbReference>
<evidence type="ECO:0008006" key="3">
    <source>
        <dbReference type="Google" id="ProtNLM"/>
    </source>
</evidence>
<accession>A0ABP6Z3R8</accession>
<dbReference type="RefSeq" id="WP_231485893.1">
    <property type="nucleotide sequence ID" value="NZ_BAAAZO010000002.1"/>
</dbReference>
<dbReference type="Gene3D" id="3.30.70.100">
    <property type="match status" value="1"/>
</dbReference>
<keyword evidence="2" id="KW-1185">Reference proteome</keyword>